<sequence length="158" mass="17493">MSRETRGTTTNLGWTRMPWLTGCATSQRTKGRVIVTGIPSRPSIRQGPRRRTTGIGNISIFNIMAMRLPLEVWLVFRRKAEGSLWRGVGASRPPQSAIADRNARSAAPVMRRIWQLASIVVHRRDANDGVIVHIQFHTQAWTGEAAVAGLLAVHGPRP</sequence>
<dbReference type="GeneID" id="72071370"/>
<evidence type="ECO:0000313" key="1">
    <source>
        <dbReference type="EMBL" id="UNI23616.1"/>
    </source>
</evidence>
<dbReference type="Proteomes" id="UP000829364">
    <property type="component" value="Chromosome 9"/>
</dbReference>
<organism evidence="1 2">
    <name type="scientific">Purpureocillium takamizusanense</name>
    <dbReference type="NCBI Taxonomy" id="2060973"/>
    <lineage>
        <taxon>Eukaryota</taxon>
        <taxon>Fungi</taxon>
        <taxon>Dikarya</taxon>
        <taxon>Ascomycota</taxon>
        <taxon>Pezizomycotina</taxon>
        <taxon>Sordariomycetes</taxon>
        <taxon>Hypocreomycetidae</taxon>
        <taxon>Hypocreales</taxon>
        <taxon>Ophiocordycipitaceae</taxon>
        <taxon>Purpureocillium</taxon>
    </lineage>
</organism>
<evidence type="ECO:0000313" key="2">
    <source>
        <dbReference type="Proteomes" id="UP000829364"/>
    </source>
</evidence>
<name>A0A9Q8VFM9_9HYPO</name>
<gene>
    <name evidence="1" type="ORF">JDV02_009425</name>
</gene>
<dbReference type="RefSeq" id="XP_047847097.1">
    <property type="nucleotide sequence ID" value="XM_047991087.1"/>
</dbReference>
<keyword evidence="2" id="KW-1185">Reference proteome</keyword>
<protein>
    <submittedName>
        <fullName evidence="1">Uncharacterized protein</fullName>
    </submittedName>
</protein>
<dbReference type="KEGG" id="ptkz:JDV02_009425"/>
<reference evidence="1" key="1">
    <citation type="submission" date="2021-11" db="EMBL/GenBank/DDBJ databases">
        <title>Purpureocillium_takamizusanense_genome.</title>
        <authorList>
            <person name="Nguyen N.-H."/>
        </authorList>
    </citation>
    <scope>NUCLEOTIDE SEQUENCE</scope>
    <source>
        <strain evidence="1">PT3</strain>
    </source>
</reference>
<accession>A0A9Q8VFM9</accession>
<dbReference type="AlphaFoldDB" id="A0A9Q8VFM9"/>
<dbReference type="EMBL" id="CP086362">
    <property type="protein sequence ID" value="UNI23616.1"/>
    <property type="molecule type" value="Genomic_DNA"/>
</dbReference>
<proteinExistence type="predicted"/>